<proteinExistence type="predicted"/>
<dbReference type="Proteomes" id="UP000293863">
    <property type="component" value="Unassembled WGS sequence"/>
</dbReference>
<gene>
    <name evidence="1" type="ORF">EXU28_12940</name>
</gene>
<sequence>MKKNIPIVLAVLSVVFFIGLILKNEQHLKHSDSIFIRLAPVDPRSLIQGDYMVLNYDLSFAGLPVQNSQIGIPTSDTVIQNKPKLMAYVVLDDQRRVVKTSFDPRLLDMYPKFSHRIVLKNPDNRLNALYPASNSFLFAEGLAECYQAAQYAEFKVDEKGNPLLASLRGEDLKDLACEDRKKWWRGNLPILMHKD</sequence>
<evidence type="ECO:0000313" key="2">
    <source>
        <dbReference type="Proteomes" id="UP000293863"/>
    </source>
</evidence>
<dbReference type="Pfam" id="PF14345">
    <property type="entry name" value="GDYXXLXY"/>
    <property type="match status" value="1"/>
</dbReference>
<protein>
    <submittedName>
        <fullName evidence="1">GDYXXLXY protein</fullName>
    </submittedName>
</protein>
<accession>A0A4Q7AIH0</accession>
<name>A0A4Q7AIH0_9GAMM</name>
<keyword evidence="2" id="KW-1185">Reference proteome</keyword>
<dbReference type="EMBL" id="SGSQ01000020">
    <property type="protein sequence ID" value="RZG44999.1"/>
    <property type="molecule type" value="Genomic_DNA"/>
</dbReference>
<organism evidence="1 2">
    <name type="scientific">Acinetobacter wuhouensis</name>
    <dbReference type="NCBI Taxonomy" id="1879050"/>
    <lineage>
        <taxon>Bacteria</taxon>
        <taxon>Pseudomonadati</taxon>
        <taxon>Pseudomonadota</taxon>
        <taxon>Gammaproteobacteria</taxon>
        <taxon>Moraxellales</taxon>
        <taxon>Moraxellaceae</taxon>
        <taxon>Acinetobacter</taxon>
    </lineage>
</organism>
<dbReference type="RefSeq" id="WP_130131338.1">
    <property type="nucleotide sequence ID" value="NZ_SGSQ01000020.1"/>
</dbReference>
<dbReference type="AlphaFoldDB" id="A0A4Q7AIH0"/>
<evidence type="ECO:0000313" key="1">
    <source>
        <dbReference type="EMBL" id="RZG44999.1"/>
    </source>
</evidence>
<comment type="caution">
    <text evidence="1">The sequence shown here is derived from an EMBL/GenBank/DDBJ whole genome shotgun (WGS) entry which is preliminary data.</text>
</comment>
<dbReference type="InterPro" id="IPR025833">
    <property type="entry name" value="GDYXXLXY"/>
</dbReference>
<reference evidence="1 2" key="1">
    <citation type="submission" date="2019-02" db="EMBL/GenBank/DDBJ databases">
        <title>The Batch Genome Submission of Acinetobacter spp. strains.</title>
        <authorList>
            <person name="Qin J."/>
            <person name="Hu Y."/>
            <person name="Ye H."/>
            <person name="Wei L."/>
            <person name="Feng Y."/>
            <person name="Zong Z."/>
        </authorList>
    </citation>
    <scope>NUCLEOTIDE SEQUENCE [LARGE SCALE GENOMIC DNA]</scope>
    <source>
        <strain evidence="1 2">WCHAW060049</strain>
    </source>
</reference>